<dbReference type="InterPro" id="IPR026444">
    <property type="entry name" value="Secre_tail"/>
</dbReference>
<feature type="chain" id="PRO_5014676779" evidence="2">
    <location>
        <begin position="37"/>
        <end position="306"/>
    </location>
</feature>
<evidence type="ECO:0000256" key="1">
    <source>
        <dbReference type="SAM" id="MobiDB-lite"/>
    </source>
</evidence>
<evidence type="ECO:0000256" key="2">
    <source>
        <dbReference type="SAM" id="SignalP"/>
    </source>
</evidence>
<feature type="domain" description="Secretion system C-terminal sorting" evidence="3">
    <location>
        <begin position="227"/>
        <end position="304"/>
    </location>
</feature>
<organism evidence="4 5">
    <name type="scientific">Hymenobacter chitinivorans DSM 11115</name>
    <dbReference type="NCBI Taxonomy" id="1121954"/>
    <lineage>
        <taxon>Bacteria</taxon>
        <taxon>Pseudomonadati</taxon>
        <taxon>Bacteroidota</taxon>
        <taxon>Cytophagia</taxon>
        <taxon>Cytophagales</taxon>
        <taxon>Hymenobacteraceae</taxon>
        <taxon>Hymenobacter</taxon>
    </lineage>
</organism>
<name>A0A2M9BMN1_9BACT</name>
<sequence>MVLKIATPAYYPLMKATLLKSLPLLLAALLSGSATFAQGHRAAATPGRQEVRAYYQANVLPVVRQQRQKLEAQLVPADKAQLATYRKELQDLRLRGKALRESLKPAGSTEPRPTPTDAQKQQLQALRSESREIMVKVGLLAKKYEAPLAQLSQEIQPQKQQWAADIKAITTKNATPEQLEKHKQFGEHHRGGHDGMSQFLRPTRFLLLDPNAPAPPAGAGPEAGLNVYPNPAAATNQLEYSVKKAGPVTIEILDGRGNTLRPVVQNEQQEKGSHTLSTDLHDLPTGTYYYKITTRSGTETKRFVKQ</sequence>
<feature type="signal peptide" evidence="2">
    <location>
        <begin position="1"/>
        <end position="36"/>
    </location>
</feature>
<dbReference type="NCBIfam" id="TIGR04183">
    <property type="entry name" value="Por_Secre_tail"/>
    <property type="match status" value="1"/>
</dbReference>
<keyword evidence="2" id="KW-0732">Signal</keyword>
<dbReference type="EMBL" id="PGFA01000001">
    <property type="protein sequence ID" value="PJJ59196.1"/>
    <property type="molecule type" value="Genomic_DNA"/>
</dbReference>
<dbReference type="Gene3D" id="2.60.40.4070">
    <property type="match status" value="1"/>
</dbReference>
<evidence type="ECO:0000313" key="5">
    <source>
        <dbReference type="Proteomes" id="UP000228535"/>
    </source>
</evidence>
<dbReference type="Proteomes" id="UP000228535">
    <property type="component" value="Unassembled WGS sequence"/>
</dbReference>
<keyword evidence="5" id="KW-1185">Reference proteome</keyword>
<evidence type="ECO:0000259" key="3">
    <source>
        <dbReference type="Pfam" id="PF18962"/>
    </source>
</evidence>
<comment type="caution">
    <text evidence="4">The sequence shown here is derived from an EMBL/GenBank/DDBJ whole genome shotgun (WGS) entry which is preliminary data.</text>
</comment>
<gene>
    <name evidence="4" type="ORF">CLV45_0612</name>
</gene>
<reference evidence="4 5" key="1">
    <citation type="submission" date="2017-11" db="EMBL/GenBank/DDBJ databases">
        <title>Genomic Encyclopedia of Archaeal and Bacterial Type Strains, Phase II (KMG-II): From Individual Species to Whole Genera.</title>
        <authorList>
            <person name="Goeker M."/>
        </authorList>
    </citation>
    <scope>NUCLEOTIDE SEQUENCE [LARGE SCALE GENOMIC DNA]</scope>
    <source>
        <strain evidence="4 5">DSM 11115</strain>
    </source>
</reference>
<evidence type="ECO:0000313" key="4">
    <source>
        <dbReference type="EMBL" id="PJJ59196.1"/>
    </source>
</evidence>
<dbReference type="Pfam" id="PF18962">
    <property type="entry name" value="Por_Secre_tail"/>
    <property type="match status" value="1"/>
</dbReference>
<protein>
    <submittedName>
        <fullName evidence="4">Putative secreted protein (Por secretion system target)</fullName>
    </submittedName>
</protein>
<dbReference type="AlphaFoldDB" id="A0A2M9BMN1"/>
<feature type="region of interest" description="Disordered" evidence="1">
    <location>
        <begin position="98"/>
        <end position="124"/>
    </location>
</feature>
<accession>A0A2M9BMN1</accession>
<proteinExistence type="predicted"/>